<evidence type="ECO:0000256" key="1">
    <source>
        <dbReference type="ARBA" id="ARBA00023015"/>
    </source>
</evidence>
<keyword evidence="5" id="KW-1185">Reference proteome</keyword>
<dbReference type="RefSeq" id="WP_380965951.1">
    <property type="nucleotide sequence ID" value="NZ_JBHTCO010000013.1"/>
</dbReference>
<proteinExistence type="predicted"/>
<dbReference type="Pfam" id="PF00196">
    <property type="entry name" value="GerE"/>
    <property type="match status" value="1"/>
</dbReference>
<evidence type="ECO:0000256" key="2">
    <source>
        <dbReference type="ARBA" id="ARBA00023163"/>
    </source>
</evidence>
<comment type="caution">
    <text evidence="4">The sequence shown here is derived from an EMBL/GenBank/DDBJ whole genome shotgun (WGS) entry which is preliminary data.</text>
</comment>
<evidence type="ECO:0000259" key="3">
    <source>
        <dbReference type="PROSITE" id="PS50043"/>
    </source>
</evidence>
<dbReference type="SMART" id="SM00421">
    <property type="entry name" value="HTH_LUXR"/>
    <property type="match status" value="1"/>
</dbReference>
<sequence length="54" mass="6027">MKIISWGESTIEMADSMSISELAVKQYVKTAMKKLGAQNRSHAIGELFRRGIIT</sequence>
<dbReference type="PROSITE" id="PS50043">
    <property type="entry name" value="HTH_LUXR_2"/>
    <property type="match status" value="1"/>
</dbReference>
<name>A0ABW2PVL3_9BACL</name>
<gene>
    <name evidence="4" type="ORF">ACFQRG_10845</name>
</gene>
<evidence type="ECO:0000313" key="4">
    <source>
        <dbReference type="EMBL" id="MFC7393453.1"/>
    </source>
</evidence>
<reference evidence="5" key="1">
    <citation type="journal article" date="2019" name="Int. J. Syst. Evol. Microbiol.">
        <title>The Global Catalogue of Microorganisms (GCM) 10K type strain sequencing project: providing services to taxonomists for standard genome sequencing and annotation.</title>
        <authorList>
            <consortium name="The Broad Institute Genomics Platform"/>
            <consortium name="The Broad Institute Genome Sequencing Center for Infectious Disease"/>
            <person name="Wu L."/>
            <person name="Ma J."/>
        </authorList>
    </citation>
    <scope>NUCLEOTIDE SEQUENCE [LARGE SCALE GENOMIC DNA]</scope>
    <source>
        <strain evidence="5">CGMCC 1.16305</strain>
    </source>
</reference>
<feature type="domain" description="HTH luxR-type" evidence="3">
    <location>
        <begin position="1"/>
        <end position="51"/>
    </location>
</feature>
<keyword evidence="1" id="KW-0805">Transcription regulation</keyword>
<keyword evidence="2" id="KW-0804">Transcription</keyword>
<dbReference type="Proteomes" id="UP001596505">
    <property type="component" value="Unassembled WGS sequence"/>
</dbReference>
<protein>
    <submittedName>
        <fullName evidence="4">LuxR C-terminal-related transcriptional regulator</fullName>
    </submittedName>
</protein>
<dbReference type="EMBL" id="JBHTCO010000013">
    <property type="protein sequence ID" value="MFC7393453.1"/>
    <property type="molecule type" value="Genomic_DNA"/>
</dbReference>
<dbReference type="InterPro" id="IPR036388">
    <property type="entry name" value="WH-like_DNA-bd_sf"/>
</dbReference>
<dbReference type="SUPFAM" id="SSF46894">
    <property type="entry name" value="C-terminal effector domain of the bipartite response regulators"/>
    <property type="match status" value="1"/>
</dbReference>
<accession>A0ABW2PVL3</accession>
<dbReference type="InterPro" id="IPR000792">
    <property type="entry name" value="Tscrpt_reg_LuxR_C"/>
</dbReference>
<organism evidence="4 5">
    <name type="scientific">Scopulibacillus cellulosilyticus</name>
    <dbReference type="NCBI Taxonomy" id="2665665"/>
    <lineage>
        <taxon>Bacteria</taxon>
        <taxon>Bacillati</taxon>
        <taxon>Bacillota</taxon>
        <taxon>Bacilli</taxon>
        <taxon>Bacillales</taxon>
        <taxon>Sporolactobacillaceae</taxon>
        <taxon>Scopulibacillus</taxon>
    </lineage>
</organism>
<dbReference type="InterPro" id="IPR016032">
    <property type="entry name" value="Sig_transdc_resp-reg_C-effctor"/>
</dbReference>
<evidence type="ECO:0000313" key="5">
    <source>
        <dbReference type="Proteomes" id="UP001596505"/>
    </source>
</evidence>
<dbReference type="Gene3D" id="1.10.10.10">
    <property type="entry name" value="Winged helix-like DNA-binding domain superfamily/Winged helix DNA-binding domain"/>
    <property type="match status" value="1"/>
</dbReference>